<sequence>MLGSERGSCPARRMGASKRIALLAFNGDPALIDNSLMTVLLWMMKPMVVLAFVLFTCRIMV</sequence>
<comment type="caution">
    <text evidence="2">The sequence shown here is derived from an EMBL/GenBank/DDBJ whole genome shotgun (WGS) entry which is preliminary data.</text>
</comment>
<dbReference type="EMBL" id="JADIJS010000001">
    <property type="protein sequence ID" value="MBO1038727.1"/>
    <property type="molecule type" value="Genomic_DNA"/>
</dbReference>
<evidence type="ECO:0000313" key="2">
    <source>
        <dbReference type="EMBL" id="MBO1038727.1"/>
    </source>
</evidence>
<feature type="transmembrane region" description="Helical" evidence="1">
    <location>
        <begin position="39"/>
        <end position="57"/>
    </location>
</feature>
<keyword evidence="1" id="KW-1133">Transmembrane helix</keyword>
<dbReference type="RefSeq" id="WP_207487381.1">
    <property type="nucleotide sequence ID" value="NZ_JADIJS010000001.1"/>
</dbReference>
<protein>
    <submittedName>
        <fullName evidence="2">Uncharacterized protein</fullName>
    </submittedName>
</protein>
<organism evidence="2 3">
    <name type="scientific">Brucella pituitosa</name>
    <dbReference type="NCBI Taxonomy" id="571256"/>
    <lineage>
        <taxon>Bacteria</taxon>
        <taxon>Pseudomonadati</taxon>
        <taxon>Pseudomonadota</taxon>
        <taxon>Alphaproteobacteria</taxon>
        <taxon>Hyphomicrobiales</taxon>
        <taxon>Brucellaceae</taxon>
        <taxon>Brucella/Ochrobactrum group</taxon>
        <taxon>Brucella</taxon>
    </lineage>
</organism>
<reference evidence="2 3" key="1">
    <citation type="submission" date="2020-10" db="EMBL/GenBank/DDBJ databases">
        <title>Genomic characterization of underground lake bacteria from Wind Cave National Park: Insight into the archetypical LuxI/LuxR and identification of LuxR solos.</title>
        <authorList>
            <person name="Wengert P.C."/>
            <person name="Savka M.A."/>
        </authorList>
    </citation>
    <scope>NUCLEOTIDE SEQUENCE [LARGE SCALE GENOMIC DNA]</scope>
    <source>
        <strain evidence="2 3">SD316</strain>
    </source>
</reference>
<proteinExistence type="predicted"/>
<name>A0ABS3JVQ5_9HYPH</name>
<dbReference type="Proteomes" id="UP000718278">
    <property type="component" value="Unassembled WGS sequence"/>
</dbReference>
<evidence type="ECO:0000256" key="1">
    <source>
        <dbReference type="SAM" id="Phobius"/>
    </source>
</evidence>
<accession>A0ABS3JVQ5</accession>
<gene>
    <name evidence="2" type="ORF">IPV26_03505</name>
</gene>
<evidence type="ECO:0000313" key="3">
    <source>
        <dbReference type="Proteomes" id="UP000718278"/>
    </source>
</evidence>
<keyword evidence="3" id="KW-1185">Reference proteome</keyword>
<keyword evidence="1" id="KW-0812">Transmembrane</keyword>
<keyword evidence="1" id="KW-0472">Membrane</keyword>